<dbReference type="EMBL" id="CP000767">
    <property type="protein sequence ID" value="EAU01453.1"/>
    <property type="molecule type" value="Genomic_DNA"/>
</dbReference>
<feature type="compositionally biased region" description="Basic and acidic residues" evidence="1">
    <location>
        <begin position="46"/>
        <end position="73"/>
    </location>
</feature>
<keyword evidence="3" id="KW-1185">Reference proteome</keyword>
<dbReference type="Proteomes" id="UP000006380">
    <property type="component" value="Chromosome"/>
</dbReference>
<sequence>MSVTPIGNTTFINQNAPVVSQVQANNQARFDMQAALATQLAGEQEGEIKQIRPAEETYKIDPQNQHEKEKGEQEAGAFEQSSQQESQQNESYESEQQEDESLNEEHVLDIKI</sequence>
<evidence type="ECO:0000313" key="3">
    <source>
        <dbReference type="Proteomes" id="UP000006380"/>
    </source>
</evidence>
<evidence type="ECO:0000256" key="1">
    <source>
        <dbReference type="SAM" id="MobiDB-lite"/>
    </source>
</evidence>
<dbReference type="AlphaFoldDB" id="A7H0K7"/>
<dbReference type="KEGG" id="ccv:CCV52592_0597"/>
<dbReference type="RefSeq" id="WP_011992750.1">
    <property type="nucleotide sequence ID" value="NC_009715.2"/>
</dbReference>
<name>A7H0K7_CAMC5</name>
<dbReference type="OrthoDB" id="5363503at2"/>
<proteinExistence type="predicted"/>
<accession>A7H0K7</accession>
<dbReference type="HOGENOM" id="CLU_171648_0_0_7"/>
<gene>
    <name evidence="2" type="ORF">CCV52592_0597</name>
</gene>
<feature type="compositionally biased region" description="Basic and acidic residues" evidence="1">
    <location>
        <begin position="103"/>
        <end position="112"/>
    </location>
</feature>
<feature type="compositionally biased region" description="Acidic residues" evidence="1">
    <location>
        <begin position="92"/>
        <end position="102"/>
    </location>
</feature>
<evidence type="ECO:0000313" key="2">
    <source>
        <dbReference type="EMBL" id="EAU01453.1"/>
    </source>
</evidence>
<reference evidence="2" key="1">
    <citation type="submission" date="2016-07" db="EMBL/GenBank/DDBJ databases">
        <title>Comparative genomics of the Campylobacter concisus group.</title>
        <authorList>
            <person name="Miller W.G."/>
            <person name="Yee E."/>
            <person name="Chapman M.H."/>
            <person name="Huynh S."/>
            <person name="Bono J.L."/>
            <person name="On S.L.W."/>
            <person name="StLeger J."/>
            <person name="Foster G."/>
            <person name="Parker C.T."/>
        </authorList>
    </citation>
    <scope>NUCLEOTIDE SEQUENCE</scope>
    <source>
        <strain evidence="2">525.92</strain>
    </source>
</reference>
<dbReference type="STRING" id="360105.CCV52592_0597"/>
<protein>
    <submittedName>
        <fullName evidence="2">Uncharacterized protein</fullName>
    </submittedName>
</protein>
<feature type="region of interest" description="Disordered" evidence="1">
    <location>
        <begin position="40"/>
        <end position="112"/>
    </location>
</feature>
<organism evidence="2 3">
    <name type="scientific">Campylobacter curvus (strain 525.92)</name>
    <dbReference type="NCBI Taxonomy" id="360105"/>
    <lineage>
        <taxon>Bacteria</taxon>
        <taxon>Pseudomonadati</taxon>
        <taxon>Campylobacterota</taxon>
        <taxon>Epsilonproteobacteria</taxon>
        <taxon>Campylobacterales</taxon>
        <taxon>Campylobacteraceae</taxon>
        <taxon>Campylobacter</taxon>
    </lineage>
</organism>
<feature type="compositionally biased region" description="Low complexity" evidence="1">
    <location>
        <begin position="79"/>
        <end position="91"/>
    </location>
</feature>